<dbReference type="AlphaFoldDB" id="A0A9W6M867"/>
<reference evidence="2" key="1">
    <citation type="journal article" date="2014" name="Int. J. Syst. Evol. Microbiol.">
        <title>Complete genome sequence of Corynebacterium casei LMG S-19264T (=DSM 44701T), isolated from a smear-ripened cheese.</title>
        <authorList>
            <consortium name="US DOE Joint Genome Institute (JGI-PGF)"/>
            <person name="Walter F."/>
            <person name="Albersmeier A."/>
            <person name="Kalinowski J."/>
            <person name="Ruckert C."/>
        </authorList>
    </citation>
    <scope>NUCLEOTIDE SEQUENCE</scope>
    <source>
        <strain evidence="2">VKM Ac-1958</strain>
    </source>
</reference>
<evidence type="ECO:0000313" key="2">
    <source>
        <dbReference type="EMBL" id="GLK00906.1"/>
    </source>
</evidence>
<evidence type="ECO:0000313" key="3">
    <source>
        <dbReference type="Proteomes" id="UP001142325"/>
    </source>
</evidence>
<accession>A0A9W6M867</accession>
<dbReference type="InterPro" id="IPR006311">
    <property type="entry name" value="TAT_signal"/>
</dbReference>
<sequence>MTHERPQNPTLTRRTLVRAGAWSVPVIAVAASTPLAAASTEPTAATMTITSTGSTTPGNGRGIGVFGNPNQVRMVQAPYSFPSLLDVTNGSIPRTLVSATAVISGPMSFNGPKYGSLAVAGVGAAESTISVQAPMTAGFGGTTSIANLATPMAVNETRQFGVAFAWAGSAPASGASYDTSVHYTLTFDDNSTVSLSGAVSFIF</sequence>
<protein>
    <submittedName>
        <fullName evidence="2">Uncharacterized protein</fullName>
    </submittedName>
</protein>
<proteinExistence type="predicted"/>
<feature type="signal peptide" evidence="1">
    <location>
        <begin position="1"/>
        <end position="30"/>
    </location>
</feature>
<dbReference type="PROSITE" id="PS51318">
    <property type="entry name" value="TAT"/>
    <property type="match status" value="1"/>
</dbReference>
<reference evidence="2" key="2">
    <citation type="submission" date="2023-01" db="EMBL/GenBank/DDBJ databases">
        <authorList>
            <person name="Sun Q."/>
            <person name="Evtushenko L."/>
        </authorList>
    </citation>
    <scope>NUCLEOTIDE SEQUENCE</scope>
    <source>
        <strain evidence="2">VKM Ac-1958</strain>
    </source>
</reference>
<dbReference type="Proteomes" id="UP001142325">
    <property type="component" value="Unassembled WGS sequence"/>
</dbReference>
<dbReference type="EMBL" id="BSET01000001">
    <property type="protein sequence ID" value="GLK00906.1"/>
    <property type="molecule type" value="Genomic_DNA"/>
</dbReference>
<organism evidence="2 3">
    <name type="scientific">Microbacterium keratanolyticum</name>
    <dbReference type="NCBI Taxonomy" id="67574"/>
    <lineage>
        <taxon>Bacteria</taxon>
        <taxon>Bacillati</taxon>
        <taxon>Actinomycetota</taxon>
        <taxon>Actinomycetes</taxon>
        <taxon>Micrococcales</taxon>
        <taxon>Microbacteriaceae</taxon>
        <taxon>Microbacterium</taxon>
    </lineage>
</organism>
<evidence type="ECO:0000256" key="1">
    <source>
        <dbReference type="SAM" id="SignalP"/>
    </source>
</evidence>
<keyword evidence="1" id="KW-0732">Signal</keyword>
<comment type="caution">
    <text evidence="2">The sequence shown here is derived from an EMBL/GenBank/DDBJ whole genome shotgun (WGS) entry which is preliminary data.</text>
</comment>
<gene>
    <name evidence="2" type="ORF">GCM10017596_06210</name>
</gene>
<feature type="chain" id="PRO_5040941196" evidence="1">
    <location>
        <begin position="31"/>
        <end position="203"/>
    </location>
</feature>
<name>A0A9W6M867_9MICO</name>
<keyword evidence="3" id="KW-1185">Reference proteome</keyword>